<organism evidence="2 3">
    <name type="scientific">Plantibacter flavus</name>
    <dbReference type="NCBI Taxonomy" id="150123"/>
    <lineage>
        <taxon>Bacteria</taxon>
        <taxon>Bacillati</taxon>
        <taxon>Actinomycetota</taxon>
        <taxon>Actinomycetes</taxon>
        <taxon>Micrococcales</taxon>
        <taxon>Microbacteriaceae</taxon>
        <taxon>Plantibacter</taxon>
    </lineage>
</organism>
<protein>
    <submittedName>
        <fullName evidence="2">Uncharacterized protein</fullName>
    </submittedName>
</protein>
<dbReference type="Proteomes" id="UP000266915">
    <property type="component" value="Unassembled WGS sequence"/>
</dbReference>
<gene>
    <name evidence="2" type="ORF">EDD42_0180</name>
</gene>
<keyword evidence="1" id="KW-1133">Transmembrane helix</keyword>
<name>A0A3N2BY43_9MICO</name>
<evidence type="ECO:0000313" key="2">
    <source>
        <dbReference type="EMBL" id="ROR80143.1"/>
    </source>
</evidence>
<sequence length="355" mass="37371">MSHVATRGELRRPGTVRGALVRAVVLWLCIAALLVAAILSAWSAVARDVYGAGSFARGYLDALADDDAATALALPGVALSSAELADAGLPADSSDALLRSEALGTIEDVRLVSDVTTGSGAHEVTFSYRLAGQPHSTAFSITSGERTFGLFPSWRFETSPLSVVQLTVAHTTGFRANGFELDTRRVAEGTDGAFTSTIPFLTFTPGSVDFDVDTTYLAASVETATTTEIASVVEAEVTASATSDFVSEVQTQIDGYLDNCATQQVLQPTGCPFGMVIRDRVDDLPVWSIASYPVVAVQPGDTGWQMPATAGAAHLVVDVKSLFDGTVSTLDEDVPFTLSAFVTIRDDGSLYIDLR</sequence>
<dbReference type="RefSeq" id="WP_085514345.1">
    <property type="nucleotide sequence ID" value="NZ_FXAP01000008.1"/>
</dbReference>
<reference evidence="2 3" key="1">
    <citation type="submission" date="2018-11" db="EMBL/GenBank/DDBJ databases">
        <title>Sequencing the genomes of 1000 actinobacteria strains.</title>
        <authorList>
            <person name="Klenk H.-P."/>
        </authorList>
    </citation>
    <scope>NUCLEOTIDE SEQUENCE [LARGE SCALE GENOMIC DNA]</scope>
    <source>
        <strain evidence="2 3">DSM 14012</strain>
    </source>
</reference>
<dbReference type="AlphaFoldDB" id="A0A3N2BY43"/>
<dbReference type="EMBL" id="RKHL01000001">
    <property type="protein sequence ID" value="ROR80143.1"/>
    <property type="molecule type" value="Genomic_DNA"/>
</dbReference>
<evidence type="ECO:0000256" key="1">
    <source>
        <dbReference type="SAM" id="Phobius"/>
    </source>
</evidence>
<evidence type="ECO:0000313" key="3">
    <source>
        <dbReference type="Proteomes" id="UP000266915"/>
    </source>
</evidence>
<keyword evidence="3" id="KW-1185">Reference proteome</keyword>
<feature type="transmembrane region" description="Helical" evidence="1">
    <location>
        <begin position="20"/>
        <end position="42"/>
    </location>
</feature>
<comment type="caution">
    <text evidence="2">The sequence shown here is derived from an EMBL/GenBank/DDBJ whole genome shotgun (WGS) entry which is preliminary data.</text>
</comment>
<proteinExistence type="predicted"/>
<keyword evidence="1" id="KW-0472">Membrane</keyword>
<keyword evidence="1" id="KW-0812">Transmembrane</keyword>
<accession>A0A3N2BY43</accession>